<reference evidence="9" key="1">
    <citation type="journal article" date="2014" name="Int. J. Syst. Evol. Microbiol.">
        <title>Complete genome sequence of Corynebacterium casei LMG S-19264T (=DSM 44701T), isolated from a smear-ripened cheese.</title>
        <authorList>
            <consortium name="US DOE Joint Genome Institute (JGI-PGF)"/>
            <person name="Walter F."/>
            <person name="Albersmeier A."/>
            <person name="Kalinowski J."/>
            <person name="Ruckert C."/>
        </authorList>
    </citation>
    <scope>NUCLEOTIDE SEQUENCE</scope>
    <source>
        <strain evidence="9">CGMCC 1.15179</strain>
    </source>
</reference>
<dbReference type="Gene3D" id="1.10.10.60">
    <property type="entry name" value="Homeodomain-like"/>
    <property type="match status" value="1"/>
</dbReference>
<accession>A0A8J2VE51</accession>
<dbReference type="NCBIfam" id="TIGR00229">
    <property type="entry name" value="sensory_box"/>
    <property type="match status" value="1"/>
</dbReference>
<dbReference type="InterPro" id="IPR002197">
    <property type="entry name" value="HTH_Fis"/>
</dbReference>
<dbReference type="InterPro" id="IPR027417">
    <property type="entry name" value="P-loop_NTPase"/>
</dbReference>
<evidence type="ECO:0000256" key="4">
    <source>
        <dbReference type="ARBA" id="ARBA00023125"/>
    </source>
</evidence>
<dbReference type="Gene3D" id="3.30.450.20">
    <property type="entry name" value="PAS domain"/>
    <property type="match status" value="1"/>
</dbReference>
<evidence type="ECO:0000313" key="9">
    <source>
        <dbReference type="EMBL" id="GGE05651.1"/>
    </source>
</evidence>
<dbReference type="RefSeq" id="WP_229751730.1">
    <property type="nucleotide sequence ID" value="NZ_BMHQ01000001.1"/>
</dbReference>
<keyword evidence="1" id="KW-0547">Nucleotide-binding</keyword>
<dbReference type="PANTHER" id="PTHR32071:SF74">
    <property type="entry name" value="TRANSCRIPTIONAL ACTIVATOR ROCR"/>
    <property type="match status" value="1"/>
</dbReference>
<dbReference type="InterPro" id="IPR025662">
    <property type="entry name" value="Sigma_54_int_dom_ATP-bd_1"/>
</dbReference>
<evidence type="ECO:0000259" key="7">
    <source>
        <dbReference type="PROSITE" id="PS50045"/>
    </source>
</evidence>
<dbReference type="InterPro" id="IPR025944">
    <property type="entry name" value="Sigma_54_int_dom_CS"/>
</dbReference>
<proteinExistence type="predicted"/>
<name>A0A8J2VE51_9BACL</name>
<evidence type="ECO:0000256" key="1">
    <source>
        <dbReference type="ARBA" id="ARBA00022741"/>
    </source>
</evidence>
<gene>
    <name evidence="9" type="ORF">GCM10011571_03440</name>
</gene>
<evidence type="ECO:0000313" key="10">
    <source>
        <dbReference type="Proteomes" id="UP000625210"/>
    </source>
</evidence>
<dbReference type="Proteomes" id="UP000625210">
    <property type="component" value="Unassembled WGS sequence"/>
</dbReference>
<keyword evidence="3" id="KW-0805">Transcription regulation</keyword>
<dbReference type="SMART" id="SM00382">
    <property type="entry name" value="AAA"/>
    <property type="match status" value="1"/>
</dbReference>
<feature type="region of interest" description="Disordered" evidence="6">
    <location>
        <begin position="130"/>
        <end position="151"/>
    </location>
</feature>
<dbReference type="InterPro" id="IPR025943">
    <property type="entry name" value="Sigma_54_int_dom_ATP-bd_2"/>
</dbReference>
<dbReference type="CDD" id="cd00130">
    <property type="entry name" value="PAS"/>
    <property type="match status" value="1"/>
</dbReference>
<dbReference type="EMBL" id="BMHQ01000001">
    <property type="protein sequence ID" value="GGE05651.1"/>
    <property type="molecule type" value="Genomic_DNA"/>
</dbReference>
<dbReference type="InterPro" id="IPR003593">
    <property type="entry name" value="AAA+_ATPase"/>
</dbReference>
<protein>
    <submittedName>
        <fullName evidence="9">Sigma-54-dependent Fis family transcriptional regulator</fullName>
    </submittedName>
</protein>
<dbReference type="InterPro" id="IPR002078">
    <property type="entry name" value="Sigma_54_int"/>
</dbReference>
<dbReference type="Pfam" id="PF08448">
    <property type="entry name" value="PAS_4"/>
    <property type="match status" value="1"/>
</dbReference>
<keyword evidence="5" id="KW-0804">Transcription</keyword>
<dbReference type="InterPro" id="IPR000014">
    <property type="entry name" value="PAS"/>
</dbReference>
<evidence type="ECO:0000259" key="8">
    <source>
        <dbReference type="PROSITE" id="PS50112"/>
    </source>
</evidence>
<dbReference type="PROSITE" id="PS00675">
    <property type="entry name" value="SIGMA54_INTERACT_1"/>
    <property type="match status" value="1"/>
</dbReference>
<dbReference type="PANTHER" id="PTHR32071">
    <property type="entry name" value="TRANSCRIPTIONAL REGULATORY PROTEIN"/>
    <property type="match status" value="1"/>
</dbReference>
<dbReference type="SUPFAM" id="SSF46689">
    <property type="entry name" value="Homeodomain-like"/>
    <property type="match status" value="1"/>
</dbReference>
<keyword evidence="4" id="KW-0238">DNA-binding</keyword>
<dbReference type="InterPro" id="IPR013656">
    <property type="entry name" value="PAS_4"/>
</dbReference>
<dbReference type="PRINTS" id="PR01590">
    <property type="entry name" value="HTHFIS"/>
</dbReference>
<dbReference type="InterPro" id="IPR035965">
    <property type="entry name" value="PAS-like_dom_sf"/>
</dbReference>
<dbReference type="PROSITE" id="PS50112">
    <property type="entry name" value="PAS"/>
    <property type="match status" value="1"/>
</dbReference>
<dbReference type="SUPFAM" id="SSF52540">
    <property type="entry name" value="P-loop containing nucleoside triphosphate hydrolases"/>
    <property type="match status" value="1"/>
</dbReference>
<reference evidence="9" key="2">
    <citation type="submission" date="2020-09" db="EMBL/GenBank/DDBJ databases">
        <authorList>
            <person name="Sun Q."/>
            <person name="Zhou Y."/>
        </authorList>
    </citation>
    <scope>NUCLEOTIDE SEQUENCE</scope>
    <source>
        <strain evidence="9">CGMCC 1.15179</strain>
    </source>
</reference>
<evidence type="ECO:0000256" key="5">
    <source>
        <dbReference type="ARBA" id="ARBA00023163"/>
    </source>
</evidence>
<dbReference type="GO" id="GO:0005524">
    <property type="term" value="F:ATP binding"/>
    <property type="evidence" value="ECO:0007669"/>
    <property type="project" value="UniProtKB-KW"/>
</dbReference>
<dbReference type="GO" id="GO:0043565">
    <property type="term" value="F:sequence-specific DNA binding"/>
    <property type="evidence" value="ECO:0007669"/>
    <property type="project" value="InterPro"/>
</dbReference>
<evidence type="ECO:0000256" key="2">
    <source>
        <dbReference type="ARBA" id="ARBA00022840"/>
    </source>
</evidence>
<feature type="domain" description="PAS" evidence="8">
    <location>
        <begin position="7"/>
        <end position="51"/>
    </location>
</feature>
<evidence type="ECO:0000256" key="6">
    <source>
        <dbReference type="SAM" id="MobiDB-lite"/>
    </source>
</evidence>
<dbReference type="GO" id="GO:0006355">
    <property type="term" value="P:regulation of DNA-templated transcription"/>
    <property type="evidence" value="ECO:0007669"/>
    <property type="project" value="InterPro"/>
</dbReference>
<dbReference type="Pfam" id="PF25601">
    <property type="entry name" value="AAA_lid_14"/>
    <property type="match status" value="1"/>
</dbReference>
<dbReference type="FunFam" id="3.40.50.300:FF:000006">
    <property type="entry name" value="DNA-binding transcriptional regulator NtrC"/>
    <property type="match status" value="1"/>
</dbReference>
<sequence length="473" mass="53723">MIHPAFTEEMLKEVLRSIDEGIHVVDAEGITVFYNDVAAGLDGLTVEEVLGCHVLEAFPSLTHRTSTLLKVIEHGNPIYNQRQTYTNRHGKRIVTINTTVPLIVEGKRVGAMEVAKDITRIQELSEKLIELQTQRGESGPPRGRKEEKRESRGLYRFEQILTKDTRMLREIGRAKKAAATRSPVLVVGETGTGKELMVQSIHHYSPRKNRPFIAQNCAAIPSSLLEGILFGTVKGAFTGAEDRPGLFELAAGGSLFLDEVHAMPLDLQAKLLRVLEDGVVRRVGDVRIRPVDVRIFAATNEDPEVSVREGRLRKDLYYRIHVIRISLPPLRERRKDIPLLTRHFLRQYNKQFERQVFRVSPEVEQLFKQYDWPGNVRELEHAIEGAMHWVDGEEIRLEHLPPHLEPVAALAESKEIRTGAAETDDLPTILSRVEEQLIREAMEACSDNIRQASIRLGIPRQTLQYKLKKLQIK</sequence>
<dbReference type="AlphaFoldDB" id="A0A8J2VE51"/>
<dbReference type="PROSITE" id="PS00676">
    <property type="entry name" value="SIGMA54_INTERACT_2"/>
    <property type="match status" value="1"/>
</dbReference>
<evidence type="ECO:0000256" key="3">
    <source>
        <dbReference type="ARBA" id="ARBA00023015"/>
    </source>
</evidence>
<dbReference type="PROSITE" id="PS50045">
    <property type="entry name" value="SIGMA54_INTERACT_4"/>
    <property type="match status" value="1"/>
</dbReference>
<dbReference type="Pfam" id="PF00158">
    <property type="entry name" value="Sigma54_activat"/>
    <property type="match status" value="1"/>
</dbReference>
<dbReference type="Gene3D" id="1.10.8.60">
    <property type="match status" value="1"/>
</dbReference>
<dbReference type="CDD" id="cd00009">
    <property type="entry name" value="AAA"/>
    <property type="match status" value="1"/>
</dbReference>
<dbReference type="Pfam" id="PF02954">
    <property type="entry name" value="HTH_8"/>
    <property type="match status" value="1"/>
</dbReference>
<dbReference type="InterPro" id="IPR009057">
    <property type="entry name" value="Homeodomain-like_sf"/>
</dbReference>
<keyword evidence="2" id="KW-0067">ATP-binding</keyword>
<dbReference type="SUPFAM" id="SSF55785">
    <property type="entry name" value="PYP-like sensor domain (PAS domain)"/>
    <property type="match status" value="1"/>
</dbReference>
<feature type="domain" description="Sigma-54 factor interaction" evidence="7">
    <location>
        <begin position="160"/>
        <end position="388"/>
    </location>
</feature>
<organism evidence="9 10">
    <name type="scientific">Marinithermofilum abyssi</name>
    <dbReference type="NCBI Taxonomy" id="1571185"/>
    <lineage>
        <taxon>Bacteria</taxon>
        <taxon>Bacillati</taxon>
        <taxon>Bacillota</taxon>
        <taxon>Bacilli</taxon>
        <taxon>Bacillales</taxon>
        <taxon>Thermoactinomycetaceae</taxon>
        <taxon>Marinithermofilum</taxon>
    </lineage>
</organism>
<dbReference type="Gene3D" id="3.40.50.300">
    <property type="entry name" value="P-loop containing nucleotide triphosphate hydrolases"/>
    <property type="match status" value="1"/>
</dbReference>
<dbReference type="PROSITE" id="PS00688">
    <property type="entry name" value="SIGMA54_INTERACT_3"/>
    <property type="match status" value="1"/>
</dbReference>
<keyword evidence="10" id="KW-1185">Reference proteome</keyword>
<dbReference type="InterPro" id="IPR058031">
    <property type="entry name" value="AAA_lid_NorR"/>
</dbReference>
<comment type="caution">
    <text evidence="9">The sequence shown here is derived from an EMBL/GenBank/DDBJ whole genome shotgun (WGS) entry which is preliminary data.</text>
</comment>